<dbReference type="GO" id="GO:0005634">
    <property type="term" value="C:nucleus"/>
    <property type="evidence" value="ECO:0007669"/>
    <property type="project" value="TreeGrafter"/>
</dbReference>
<evidence type="ECO:0000256" key="7">
    <source>
        <dbReference type="SAM" id="MobiDB-lite"/>
    </source>
</evidence>
<dbReference type="PANTHER" id="PTHR13119">
    <property type="entry name" value="ZINC FINGER CCCH DOMAIN-CONTAINING PROTEI"/>
    <property type="match status" value="1"/>
</dbReference>
<evidence type="ECO:0000256" key="5">
    <source>
        <dbReference type="ARBA" id="ARBA00022833"/>
    </source>
</evidence>
<dbReference type="InterPro" id="IPR054361">
    <property type="entry name" value="Znf-CCCH_ZC3H4/6/8"/>
</dbReference>
<keyword evidence="4 6" id="KW-0863">Zinc-finger</keyword>
<keyword evidence="3" id="KW-0677">Repeat</keyword>
<name>A0AAV4X8N5_CAEEX</name>
<keyword evidence="10" id="KW-1185">Reference proteome</keyword>
<dbReference type="AlphaFoldDB" id="A0AAV4X8N5"/>
<proteinExistence type="predicted"/>
<evidence type="ECO:0000256" key="1">
    <source>
        <dbReference type="ARBA" id="ARBA00022553"/>
    </source>
</evidence>
<dbReference type="InterPro" id="IPR036855">
    <property type="entry name" value="Znf_CCCH_sf"/>
</dbReference>
<evidence type="ECO:0000256" key="4">
    <source>
        <dbReference type="ARBA" id="ARBA00022771"/>
    </source>
</evidence>
<keyword evidence="1" id="KW-0597">Phosphoprotein</keyword>
<keyword evidence="2 6" id="KW-0479">Metal-binding</keyword>
<dbReference type="PROSITE" id="PS50103">
    <property type="entry name" value="ZF_C3H1"/>
    <property type="match status" value="1"/>
</dbReference>
<protein>
    <recommendedName>
        <fullName evidence="8">C3H1-type domain-containing protein</fullName>
    </recommendedName>
</protein>
<organism evidence="9 10">
    <name type="scientific">Caerostris extrusa</name>
    <name type="common">Bark spider</name>
    <name type="synonym">Caerostris bankana</name>
    <dbReference type="NCBI Taxonomy" id="172846"/>
    <lineage>
        <taxon>Eukaryota</taxon>
        <taxon>Metazoa</taxon>
        <taxon>Ecdysozoa</taxon>
        <taxon>Arthropoda</taxon>
        <taxon>Chelicerata</taxon>
        <taxon>Arachnida</taxon>
        <taxon>Araneae</taxon>
        <taxon>Araneomorphae</taxon>
        <taxon>Entelegynae</taxon>
        <taxon>Araneoidea</taxon>
        <taxon>Araneidae</taxon>
        <taxon>Caerostris</taxon>
    </lineage>
</organism>
<sequence>MFLNINLRDFPCKFYHTGAECYAKNGCRFSHEPLSEEMQNILADYLKMSHGDDARSKTIEDRDENRGSYERDQS</sequence>
<feature type="zinc finger region" description="C3H1-type" evidence="6">
    <location>
        <begin position="6"/>
        <end position="34"/>
    </location>
</feature>
<evidence type="ECO:0000313" key="9">
    <source>
        <dbReference type="EMBL" id="GIY91048.1"/>
    </source>
</evidence>
<dbReference type="GO" id="GO:0045892">
    <property type="term" value="P:negative regulation of DNA-templated transcription"/>
    <property type="evidence" value="ECO:0007669"/>
    <property type="project" value="InterPro"/>
</dbReference>
<evidence type="ECO:0000259" key="8">
    <source>
        <dbReference type="PROSITE" id="PS50103"/>
    </source>
</evidence>
<dbReference type="InterPro" id="IPR000571">
    <property type="entry name" value="Znf_CCCH"/>
</dbReference>
<keyword evidence="5 6" id="KW-0862">Zinc</keyword>
<feature type="region of interest" description="Disordered" evidence="7">
    <location>
        <begin position="51"/>
        <end position="74"/>
    </location>
</feature>
<dbReference type="InterPro" id="IPR045124">
    <property type="entry name" value="Su(sable)-like"/>
</dbReference>
<dbReference type="GO" id="GO:0003723">
    <property type="term" value="F:RNA binding"/>
    <property type="evidence" value="ECO:0007669"/>
    <property type="project" value="InterPro"/>
</dbReference>
<dbReference type="EMBL" id="BPLR01017374">
    <property type="protein sequence ID" value="GIY91048.1"/>
    <property type="molecule type" value="Genomic_DNA"/>
</dbReference>
<accession>A0AAV4X8N5</accession>
<dbReference type="SUPFAM" id="SSF90229">
    <property type="entry name" value="CCCH zinc finger"/>
    <property type="match status" value="1"/>
</dbReference>
<evidence type="ECO:0000256" key="2">
    <source>
        <dbReference type="ARBA" id="ARBA00022723"/>
    </source>
</evidence>
<dbReference type="GO" id="GO:0008270">
    <property type="term" value="F:zinc ion binding"/>
    <property type="evidence" value="ECO:0007669"/>
    <property type="project" value="UniProtKB-KW"/>
</dbReference>
<dbReference type="PANTHER" id="PTHR13119:SF12">
    <property type="entry name" value="PROTEIN SUPPRESSOR OF SABLE"/>
    <property type="match status" value="1"/>
</dbReference>
<reference evidence="9 10" key="1">
    <citation type="submission" date="2021-06" db="EMBL/GenBank/DDBJ databases">
        <title>Caerostris extrusa draft genome.</title>
        <authorList>
            <person name="Kono N."/>
            <person name="Arakawa K."/>
        </authorList>
    </citation>
    <scope>NUCLEOTIDE SEQUENCE [LARGE SCALE GENOMIC DNA]</scope>
</reference>
<evidence type="ECO:0000313" key="10">
    <source>
        <dbReference type="Proteomes" id="UP001054945"/>
    </source>
</evidence>
<gene>
    <name evidence="9" type="ORF">CEXT_748261</name>
</gene>
<evidence type="ECO:0000256" key="6">
    <source>
        <dbReference type="PROSITE-ProRule" id="PRU00723"/>
    </source>
</evidence>
<evidence type="ECO:0000256" key="3">
    <source>
        <dbReference type="ARBA" id="ARBA00022737"/>
    </source>
</evidence>
<comment type="caution">
    <text evidence="9">The sequence shown here is derived from an EMBL/GenBank/DDBJ whole genome shotgun (WGS) entry which is preliminary data.</text>
</comment>
<dbReference type="Pfam" id="PF22623">
    <property type="entry name" value="zf-CCCH_9"/>
    <property type="match status" value="1"/>
</dbReference>
<feature type="domain" description="C3H1-type" evidence="8">
    <location>
        <begin position="6"/>
        <end position="34"/>
    </location>
</feature>
<dbReference type="Proteomes" id="UP001054945">
    <property type="component" value="Unassembled WGS sequence"/>
</dbReference>